<gene>
    <name evidence="8" type="ORF">CBY09_12470</name>
</gene>
<dbReference type="PANTHER" id="PTHR30055:SF175">
    <property type="entry name" value="HTH-TYPE TRANSCRIPTIONAL REPRESSOR KSTR2"/>
    <property type="match status" value="1"/>
</dbReference>
<dbReference type="Pfam" id="PF17932">
    <property type="entry name" value="TetR_C_24"/>
    <property type="match status" value="1"/>
</dbReference>
<feature type="DNA-binding region" description="H-T-H motif" evidence="5">
    <location>
        <begin position="84"/>
        <end position="103"/>
    </location>
</feature>
<evidence type="ECO:0000256" key="5">
    <source>
        <dbReference type="PROSITE-ProRule" id="PRU00335"/>
    </source>
</evidence>
<name>A0A235EL62_9BURK</name>
<dbReference type="GO" id="GO:0000976">
    <property type="term" value="F:transcription cis-regulatory region binding"/>
    <property type="evidence" value="ECO:0007669"/>
    <property type="project" value="TreeGrafter"/>
</dbReference>
<comment type="caution">
    <text evidence="8">The sequence shown here is derived from an EMBL/GenBank/DDBJ whole genome shotgun (WGS) entry which is preliminary data.</text>
</comment>
<evidence type="ECO:0000256" key="3">
    <source>
        <dbReference type="ARBA" id="ARBA00023125"/>
    </source>
</evidence>
<evidence type="ECO:0000256" key="4">
    <source>
        <dbReference type="ARBA" id="ARBA00023163"/>
    </source>
</evidence>
<keyword evidence="4" id="KW-0804">Transcription</keyword>
<sequence length="280" mass="30029">MPQAKAASTRRSSNSSTSSGSSRQRAAPKPSSAVATAGPEDAPDAASSPWAPVSHRERQREAKRNAVLQAAAQLFNERGFHATSLDDIAARLNVTKPTLYYYVKNKDEILLQCVGKGLAMMLEGIDASRAAGGKAIDQLMTCMQVYARIVTMDFGMCLIRVGDEQVPPESRKELRRLKSAIDQEFRRLVAEGVAEGSIQPCDPKITAFVIAGALSWIGRWYQPGGEYTAEQVAQQCIATLCDGVLRRPADSTALDAAAVPAPKPRAARGTAKNAARPTES</sequence>
<dbReference type="InterPro" id="IPR023772">
    <property type="entry name" value="DNA-bd_HTH_TetR-type_CS"/>
</dbReference>
<dbReference type="InterPro" id="IPR001647">
    <property type="entry name" value="HTH_TetR"/>
</dbReference>
<evidence type="ECO:0000259" key="7">
    <source>
        <dbReference type="PROSITE" id="PS50977"/>
    </source>
</evidence>
<dbReference type="InterPro" id="IPR050109">
    <property type="entry name" value="HTH-type_TetR-like_transc_reg"/>
</dbReference>
<protein>
    <submittedName>
        <fullName evidence="8">TetR family transcriptional regulator</fullName>
    </submittedName>
</protein>
<dbReference type="AlphaFoldDB" id="A0A235EL62"/>
<reference evidence="8 9" key="1">
    <citation type="submission" date="2017-07" db="EMBL/GenBank/DDBJ databases">
        <title>Acidovorax KNDSW TSA 6 genome sequence and assembly.</title>
        <authorList>
            <person name="Mayilraj S."/>
        </authorList>
    </citation>
    <scope>NUCLEOTIDE SEQUENCE [LARGE SCALE GENOMIC DNA]</scope>
    <source>
        <strain evidence="8 9">KNDSW-TSA6</strain>
    </source>
</reference>
<evidence type="ECO:0000313" key="8">
    <source>
        <dbReference type="EMBL" id="OYD49768.1"/>
    </source>
</evidence>
<keyword evidence="1" id="KW-0678">Repressor</keyword>
<keyword evidence="2" id="KW-0805">Transcription regulation</keyword>
<dbReference type="GO" id="GO:0003700">
    <property type="term" value="F:DNA-binding transcription factor activity"/>
    <property type="evidence" value="ECO:0007669"/>
    <property type="project" value="TreeGrafter"/>
</dbReference>
<evidence type="ECO:0000256" key="1">
    <source>
        <dbReference type="ARBA" id="ARBA00022491"/>
    </source>
</evidence>
<dbReference type="InterPro" id="IPR041490">
    <property type="entry name" value="KstR2_TetR_C"/>
</dbReference>
<feature type="region of interest" description="Disordered" evidence="6">
    <location>
        <begin position="1"/>
        <end position="64"/>
    </location>
</feature>
<feature type="compositionally biased region" description="Low complexity" evidence="6">
    <location>
        <begin position="1"/>
        <end position="27"/>
    </location>
</feature>
<dbReference type="PROSITE" id="PS50977">
    <property type="entry name" value="HTH_TETR_2"/>
    <property type="match status" value="1"/>
</dbReference>
<evidence type="ECO:0000313" key="9">
    <source>
        <dbReference type="Proteomes" id="UP000215441"/>
    </source>
</evidence>
<feature type="region of interest" description="Disordered" evidence="6">
    <location>
        <begin position="255"/>
        <end position="280"/>
    </location>
</feature>
<dbReference type="RefSeq" id="WP_094289929.1">
    <property type="nucleotide sequence ID" value="NZ_NOIG01000008.1"/>
</dbReference>
<dbReference type="PROSITE" id="PS01081">
    <property type="entry name" value="HTH_TETR_1"/>
    <property type="match status" value="1"/>
</dbReference>
<dbReference type="PANTHER" id="PTHR30055">
    <property type="entry name" value="HTH-TYPE TRANSCRIPTIONAL REGULATOR RUTR"/>
    <property type="match status" value="1"/>
</dbReference>
<proteinExistence type="predicted"/>
<dbReference type="Pfam" id="PF00440">
    <property type="entry name" value="TetR_N"/>
    <property type="match status" value="1"/>
</dbReference>
<dbReference type="Proteomes" id="UP000215441">
    <property type="component" value="Unassembled WGS sequence"/>
</dbReference>
<dbReference type="SUPFAM" id="SSF46689">
    <property type="entry name" value="Homeodomain-like"/>
    <property type="match status" value="1"/>
</dbReference>
<dbReference type="Gene3D" id="1.10.10.60">
    <property type="entry name" value="Homeodomain-like"/>
    <property type="match status" value="1"/>
</dbReference>
<dbReference type="SUPFAM" id="SSF48498">
    <property type="entry name" value="Tetracyclin repressor-like, C-terminal domain"/>
    <property type="match status" value="1"/>
</dbReference>
<evidence type="ECO:0000256" key="2">
    <source>
        <dbReference type="ARBA" id="ARBA00023015"/>
    </source>
</evidence>
<dbReference type="Gene3D" id="1.10.357.10">
    <property type="entry name" value="Tetracycline Repressor, domain 2"/>
    <property type="match status" value="1"/>
</dbReference>
<dbReference type="InterPro" id="IPR036271">
    <property type="entry name" value="Tet_transcr_reg_TetR-rel_C_sf"/>
</dbReference>
<accession>A0A235EL62</accession>
<dbReference type="PRINTS" id="PR00455">
    <property type="entry name" value="HTHTETR"/>
</dbReference>
<organism evidence="8 9">
    <name type="scientific">Acidovorax kalamii</name>
    <dbReference type="NCBI Taxonomy" id="2004485"/>
    <lineage>
        <taxon>Bacteria</taxon>
        <taxon>Pseudomonadati</taxon>
        <taxon>Pseudomonadota</taxon>
        <taxon>Betaproteobacteria</taxon>
        <taxon>Burkholderiales</taxon>
        <taxon>Comamonadaceae</taxon>
        <taxon>Acidovorax</taxon>
    </lineage>
</organism>
<feature type="domain" description="HTH tetR-type" evidence="7">
    <location>
        <begin position="61"/>
        <end position="121"/>
    </location>
</feature>
<dbReference type="EMBL" id="NOIG01000008">
    <property type="protein sequence ID" value="OYD49768.1"/>
    <property type="molecule type" value="Genomic_DNA"/>
</dbReference>
<keyword evidence="9" id="KW-1185">Reference proteome</keyword>
<keyword evidence="3 5" id="KW-0238">DNA-binding</keyword>
<dbReference type="FunFam" id="1.10.10.60:FF:000141">
    <property type="entry name" value="TetR family transcriptional regulator"/>
    <property type="match status" value="1"/>
</dbReference>
<feature type="compositionally biased region" description="Basic and acidic residues" evidence="6">
    <location>
        <begin position="54"/>
        <end position="64"/>
    </location>
</feature>
<dbReference type="InterPro" id="IPR009057">
    <property type="entry name" value="Homeodomain-like_sf"/>
</dbReference>
<dbReference type="OrthoDB" id="5523834at2"/>
<evidence type="ECO:0000256" key="6">
    <source>
        <dbReference type="SAM" id="MobiDB-lite"/>
    </source>
</evidence>